<dbReference type="InterPro" id="IPR043128">
    <property type="entry name" value="Rev_trsase/Diguanyl_cyclase"/>
</dbReference>
<dbReference type="InterPro" id="IPR000160">
    <property type="entry name" value="GGDEF_dom"/>
</dbReference>
<feature type="domain" description="GGDEF" evidence="1">
    <location>
        <begin position="343"/>
        <end position="466"/>
    </location>
</feature>
<evidence type="ECO:0000259" key="1">
    <source>
        <dbReference type="PROSITE" id="PS50887"/>
    </source>
</evidence>
<dbReference type="NCBIfam" id="TIGR00254">
    <property type="entry name" value="GGDEF"/>
    <property type="match status" value="1"/>
</dbReference>
<dbReference type="HOGENOM" id="CLU_000445_70_66_9"/>
<dbReference type="GO" id="GO:0052621">
    <property type="term" value="F:diguanylate cyclase activity"/>
    <property type="evidence" value="ECO:0007669"/>
    <property type="project" value="TreeGrafter"/>
</dbReference>
<sequence length="466" mass="52956">MEAGMSGIKYEDLKAIVNLCNMPSAILSVKKNSDGSCGEILMVATNSKFSMTGENVEGQPYDSKIPRDPKFEEILFNAAWKGEHYHAYVDTTRLYGYWTEDIVIPISNGDDPEIGYCQFSYVLSKEMEAGKYSIISPDIASFVIRTCINLRKDDDFYSAMNTVTRDLREFTDSFAASIMTVSKDVYEFEVISANVRNNSKDLHAVFAKIPYEVVESWEDLISGTDCIIIRNERDMKEVEAKAPAWVKTLRENDVESLCLAPFIYQNMIIGYLYITNFDVNQLSRIKDTIEMVAFFLTSEVAHHIFIEKLKIQGLTDSRTGVHNRNSMNIKVDELAVELKAKPTPFSVAFCKLTTLKTINIQKGHEAGNDLLSDAGKVLKEVFKEDFVCRSSGDEFAIISLPSTKESFDEKVQLLKQKASDPDWLYITVGYFTDMTDGNLHAALRFASEYEQEFQDDFYYNYPDMVK</sequence>
<dbReference type="PANTHER" id="PTHR45138:SF9">
    <property type="entry name" value="DIGUANYLATE CYCLASE DGCM-RELATED"/>
    <property type="match status" value="1"/>
</dbReference>
<evidence type="ECO:0000313" key="3">
    <source>
        <dbReference type="Proteomes" id="UP000001299"/>
    </source>
</evidence>
<organism evidence="2 3">
    <name type="scientific">Butyrivibrio proteoclasticus (strain ATCC 51982 / DSM 14932 / B316)</name>
    <name type="common">Clostridium proteoclasticum</name>
    <dbReference type="NCBI Taxonomy" id="515622"/>
    <lineage>
        <taxon>Bacteria</taxon>
        <taxon>Bacillati</taxon>
        <taxon>Bacillota</taxon>
        <taxon>Clostridia</taxon>
        <taxon>Lachnospirales</taxon>
        <taxon>Lachnospiraceae</taxon>
        <taxon>Butyrivibrio</taxon>
    </lineage>
</organism>
<name>E0S298_BUTPB</name>
<dbReference type="EMBL" id="CP001810">
    <property type="protein sequence ID" value="ADL33923.1"/>
    <property type="molecule type" value="Genomic_DNA"/>
</dbReference>
<proteinExistence type="predicted"/>
<dbReference type="InterPro" id="IPR029787">
    <property type="entry name" value="Nucleotide_cyclase"/>
</dbReference>
<evidence type="ECO:0000313" key="2">
    <source>
        <dbReference type="EMBL" id="ADL33923.1"/>
    </source>
</evidence>
<dbReference type="InterPro" id="IPR029016">
    <property type="entry name" value="GAF-like_dom_sf"/>
</dbReference>
<keyword evidence="3" id="KW-1185">Reference proteome</keyword>
<accession>E0S298</accession>
<dbReference type="Proteomes" id="UP000001299">
    <property type="component" value="Chromosome 1"/>
</dbReference>
<dbReference type="PANTHER" id="PTHR45138">
    <property type="entry name" value="REGULATORY COMPONENTS OF SENSORY TRANSDUCTION SYSTEM"/>
    <property type="match status" value="1"/>
</dbReference>
<gene>
    <name evidence="2" type="ordered locus">bpr_I1183</name>
</gene>
<dbReference type="Gene3D" id="3.30.70.270">
    <property type="match status" value="1"/>
</dbReference>
<dbReference type="eggNOG" id="COG3706">
    <property type="taxonomic scope" value="Bacteria"/>
</dbReference>
<dbReference type="KEGG" id="bpb:bpr_I1183"/>
<dbReference type="STRING" id="515622.bpr_I1183"/>
<reference evidence="2 3" key="1">
    <citation type="journal article" date="2010" name="PLoS ONE">
        <title>The glycobiome of the rumen bacterium Butyrivibrio proteoclasticus B316(T) highlights adaptation to a polysaccharide-rich environment.</title>
        <authorList>
            <person name="Kelly W.J."/>
            <person name="Leahy S.C."/>
            <person name="Altermann E."/>
            <person name="Yeoman C.J."/>
            <person name="Dunne J.C."/>
            <person name="Kong Z."/>
            <person name="Pacheco D.M."/>
            <person name="Li D."/>
            <person name="Noel S.J."/>
            <person name="Moon C.D."/>
            <person name="Cookson A.L."/>
            <person name="Attwood G.T."/>
        </authorList>
    </citation>
    <scope>NUCLEOTIDE SEQUENCE [LARGE SCALE GENOMIC DNA]</scope>
    <source>
        <strain evidence="3">ATCC 51982 / DSM 14932 / B316</strain>
    </source>
</reference>
<dbReference type="PROSITE" id="PS50887">
    <property type="entry name" value="GGDEF"/>
    <property type="match status" value="1"/>
</dbReference>
<dbReference type="Gene3D" id="3.30.450.40">
    <property type="match status" value="1"/>
</dbReference>
<dbReference type="SMART" id="SM00267">
    <property type="entry name" value="GGDEF"/>
    <property type="match status" value="1"/>
</dbReference>
<dbReference type="InterPro" id="IPR050469">
    <property type="entry name" value="Diguanylate_Cyclase"/>
</dbReference>
<dbReference type="Pfam" id="PF00990">
    <property type="entry name" value="GGDEF"/>
    <property type="match status" value="1"/>
</dbReference>
<dbReference type="SUPFAM" id="SSF55073">
    <property type="entry name" value="Nucleotide cyclase"/>
    <property type="match status" value="1"/>
</dbReference>
<dbReference type="AlphaFoldDB" id="E0S298"/>
<protein>
    <submittedName>
        <fullName evidence="2">GGDEF domain-containing protein</fullName>
    </submittedName>
</protein>